<evidence type="ECO:0000313" key="3">
    <source>
        <dbReference type="Proteomes" id="UP000093000"/>
    </source>
</evidence>
<proteinExistence type="predicted"/>
<evidence type="ECO:0000313" key="2">
    <source>
        <dbReference type="EMBL" id="OBZ85352.1"/>
    </source>
</evidence>
<dbReference type="Proteomes" id="UP000093000">
    <property type="component" value="Unassembled WGS sequence"/>
</dbReference>
<accession>A0A1C7N8A3</accession>
<dbReference type="AlphaFoldDB" id="A0A1C7N8A3"/>
<dbReference type="OrthoDB" id="10291024at2759"/>
<gene>
    <name evidence="2" type="ORF">A0J61_06603</name>
</gene>
<feature type="region of interest" description="Disordered" evidence="1">
    <location>
        <begin position="59"/>
        <end position="90"/>
    </location>
</feature>
<reference evidence="2 3" key="1">
    <citation type="submission" date="2016-03" db="EMBL/GenBank/DDBJ databases">
        <title>Choanephora cucurbitarum.</title>
        <authorList>
            <person name="Min B."/>
            <person name="Park H."/>
            <person name="Park J.-H."/>
            <person name="Shin H.-D."/>
            <person name="Choi I.-G."/>
        </authorList>
    </citation>
    <scope>NUCLEOTIDE SEQUENCE [LARGE SCALE GENOMIC DNA]</scope>
    <source>
        <strain evidence="2 3">KUS-F28377</strain>
    </source>
</reference>
<protein>
    <submittedName>
        <fullName evidence="2">Uncharacterized protein</fullName>
    </submittedName>
</protein>
<comment type="caution">
    <text evidence="2">The sequence shown here is derived from an EMBL/GenBank/DDBJ whole genome shotgun (WGS) entry which is preliminary data.</text>
</comment>
<feature type="compositionally biased region" description="Basic and acidic residues" evidence="1">
    <location>
        <begin position="78"/>
        <end position="90"/>
    </location>
</feature>
<sequence>MNSNESTEQPLKSSKYNINNAFDFDITSYSSLIVDSCSIHPLQTTDEAYAIDISRTSPKQKEGQLSAMMSNLSLTKTDSTDKDKPMPYCL</sequence>
<name>A0A1C7N8A3_9FUNG</name>
<feature type="compositionally biased region" description="Polar residues" evidence="1">
    <location>
        <begin position="67"/>
        <end position="77"/>
    </location>
</feature>
<dbReference type="InParanoid" id="A0A1C7N8A3"/>
<keyword evidence="3" id="KW-1185">Reference proteome</keyword>
<dbReference type="EMBL" id="LUGH01000406">
    <property type="protein sequence ID" value="OBZ85352.1"/>
    <property type="molecule type" value="Genomic_DNA"/>
</dbReference>
<evidence type="ECO:0000256" key="1">
    <source>
        <dbReference type="SAM" id="MobiDB-lite"/>
    </source>
</evidence>
<organism evidence="2 3">
    <name type="scientific">Choanephora cucurbitarum</name>
    <dbReference type="NCBI Taxonomy" id="101091"/>
    <lineage>
        <taxon>Eukaryota</taxon>
        <taxon>Fungi</taxon>
        <taxon>Fungi incertae sedis</taxon>
        <taxon>Mucoromycota</taxon>
        <taxon>Mucoromycotina</taxon>
        <taxon>Mucoromycetes</taxon>
        <taxon>Mucorales</taxon>
        <taxon>Mucorineae</taxon>
        <taxon>Choanephoraceae</taxon>
        <taxon>Choanephoroideae</taxon>
        <taxon>Choanephora</taxon>
    </lineage>
</organism>